<organism evidence="2 3">
    <name type="scientific">Parachlamydia acanthamoebae (strain UV7)</name>
    <dbReference type="NCBI Taxonomy" id="765952"/>
    <lineage>
        <taxon>Bacteria</taxon>
        <taxon>Pseudomonadati</taxon>
        <taxon>Chlamydiota</taxon>
        <taxon>Chlamydiia</taxon>
        <taxon>Parachlamydiales</taxon>
        <taxon>Parachlamydiaceae</taxon>
        <taxon>Parachlamydia</taxon>
    </lineage>
</organism>
<dbReference type="EMBL" id="FR872580">
    <property type="protein sequence ID" value="CCB86814.1"/>
    <property type="molecule type" value="Genomic_DNA"/>
</dbReference>
<dbReference type="HOGENOM" id="CLU_1249631_0_0_0"/>
<keyword evidence="3" id="KW-1185">Reference proteome</keyword>
<dbReference type="KEGG" id="puv:PUV_18640"/>
<dbReference type="eggNOG" id="ENOG5031RVK">
    <property type="taxonomic scope" value="Bacteria"/>
</dbReference>
<proteinExistence type="predicted"/>
<dbReference type="Proteomes" id="UP000000495">
    <property type="component" value="Chromosome"/>
</dbReference>
<reference evidence="2 3" key="2">
    <citation type="journal article" date="2011" name="Mol. Biol. Evol.">
        <title>Unity in variety--the pan-genome of the Chlamydiae.</title>
        <authorList>
            <person name="Collingro A."/>
            <person name="Tischler P."/>
            <person name="Weinmaier T."/>
            <person name="Penz T."/>
            <person name="Heinz E."/>
            <person name="Brunham R.C."/>
            <person name="Read T.D."/>
            <person name="Bavoil P.M."/>
            <person name="Sachse K."/>
            <person name="Kahane S."/>
            <person name="Friedman M.G."/>
            <person name="Rattei T."/>
            <person name="Myers G.S."/>
            <person name="Horn M."/>
        </authorList>
    </citation>
    <scope>NUCLEOTIDE SEQUENCE [LARGE SCALE GENOMIC DNA]</scope>
    <source>
        <strain evidence="3">UV7</strain>
    </source>
</reference>
<keyword evidence="1" id="KW-0812">Transmembrane</keyword>
<protein>
    <submittedName>
        <fullName evidence="2">Uncharacterized protein</fullName>
    </submittedName>
</protein>
<evidence type="ECO:0000313" key="3">
    <source>
        <dbReference type="Proteomes" id="UP000000495"/>
    </source>
</evidence>
<reference key="1">
    <citation type="journal article" date="2011" name="Mol. Biol. Evol.">
        <title>Unity in variety -- the pan-genome of the Chlamydiae.</title>
        <authorList>
            <person name="Collingro A."/>
            <person name="Tischler P."/>
            <person name="Weinmaier T."/>
            <person name="Penz T."/>
            <person name="Heinz E."/>
            <person name="Brunham R.C."/>
            <person name="Read T.D."/>
            <person name="Bavoil P.M."/>
            <person name="Sachse K."/>
            <person name="Kahane S."/>
            <person name="Friedman M.G."/>
            <person name="Rattei T."/>
            <person name="Myers G.S.A."/>
            <person name="Horn M."/>
        </authorList>
    </citation>
    <scope>NUCLEOTIDE SEQUENCE</scope>
    <source>
        <strain>UV7</strain>
    </source>
</reference>
<dbReference type="STRING" id="765952.PUV_18640"/>
<evidence type="ECO:0000256" key="1">
    <source>
        <dbReference type="SAM" id="Phobius"/>
    </source>
</evidence>
<evidence type="ECO:0000313" key="2">
    <source>
        <dbReference type="EMBL" id="CCB86814.1"/>
    </source>
</evidence>
<keyword evidence="1" id="KW-1133">Transmembrane helix</keyword>
<accession>F8L0R4</accession>
<keyword evidence="1" id="KW-0472">Membrane</keyword>
<feature type="transmembrane region" description="Helical" evidence="1">
    <location>
        <begin position="20"/>
        <end position="43"/>
    </location>
</feature>
<sequence length="221" mass="25326">MFFTYAIDFYIAAVTPNDAIFFSALILGVFVLLVVLCVIGIWISRQPDSVSPYSGLPLRYARDLSLETKEKVVRFLYNFHQYDNRIFEFSQATFCRETGRIFPNTITLFGKTSLDWTFLKKRYPGNYVSWGSLSETQQEIIRDKHVSLDGFQTEHSCPSPSPRAITPEYAFTIPGPLYVDVETQILIGWKEVPGTEVEVLIVQKPKELKIKILPEDTQPVK</sequence>
<name>F8L0R4_PARAV</name>
<dbReference type="AlphaFoldDB" id="F8L0R4"/>
<gene>
    <name evidence="2" type="ordered locus">PUV_18640</name>
</gene>
<dbReference type="OrthoDB" id="21400at2"/>
<dbReference type="RefSeq" id="WP_006340189.1">
    <property type="nucleotide sequence ID" value="NC_015702.1"/>
</dbReference>